<organism evidence="1">
    <name type="scientific">marine sediment metagenome</name>
    <dbReference type="NCBI Taxonomy" id="412755"/>
    <lineage>
        <taxon>unclassified sequences</taxon>
        <taxon>metagenomes</taxon>
        <taxon>ecological metagenomes</taxon>
    </lineage>
</organism>
<proteinExistence type="predicted"/>
<name>A0A0F9TJ33_9ZZZZ</name>
<comment type="caution">
    <text evidence="1">The sequence shown here is derived from an EMBL/GenBank/DDBJ whole genome shotgun (WGS) entry which is preliminary data.</text>
</comment>
<dbReference type="AlphaFoldDB" id="A0A0F9TJ33"/>
<dbReference type="EMBL" id="LAZR01000319">
    <property type="protein sequence ID" value="KKN74897.1"/>
    <property type="molecule type" value="Genomic_DNA"/>
</dbReference>
<reference evidence="1" key="1">
    <citation type="journal article" date="2015" name="Nature">
        <title>Complex archaea that bridge the gap between prokaryotes and eukaryotes.</title>
        <authorList>
            <person name="Spang A."/>
            <person name="Saw J.H."/>
            <person name="Jorgensen S.L."/>
            <person name="Zaremba-Niedzwiedzka K."/>
            <person name="Martijn J."/>
            <person name="Lind A.E."/>
            <person name="van Eijk R."/>
            <person name="Schleper C."/>
            <person name="Guy L."/>
            <person name="Ettema T.J."/>
        </authorList>
    </citation>
    <scope>NUCLEOTIDE SEQUENCE</scope>
</reference>
<gene>
    <name evidence="1" type="ORF">LCGC14_0386460</name>
</gene>
<evidence type="ECO:0000313" key="1">
    <source>
        <dbReference type="EMBL" id="KKN74897.1"/>
    </source>
</evidence>
<protein>
    <submittedName>
        <fullName evidence="1">Uncharacterized protein</fullName>
    </submittedName>
</protein>
<accession>A0A0F9TJ33</accession>
<sequence length="109" mass="12406">MVGGRRRAESNLYGGPNWDFHDNSSIREARAKESENFERGNSMSDRLLTWKELVKLDSDKAICQAQDTKSYPLGEEAGIAKGRAEVVAFIDKEYSWIIPREQLKEWGLG</sequence>